<dbReference type="GO" id="GO:0032025">
    <property type="term" value="P:response to cobalt ion"/>
    <property type="evidence" value="ECO:0007669"/>
    <property type="project" value="TreeGrafter"/>
</dbReference>
<feature type="transmembrane region" description="Helical" evidence="13">
    <location>
        <begin position="27"/>
        <end position="46"/>
    </location>
</feature>
<keyword evidence="5" id="KW-1003">Cell membrane</keyword>
<dbReference type="GO" id="GO:0015099">
    <property type="term" value="F:nickel cation transmembrane transporter activity"/>
    <property type="evidence" value="ECO:0007669"/>
    <property type="project" value="UniProtKB-UniRule"/>
</dbReference>
<keyword evidence="16" id="KW-1185">Reference proteome</keyword>
<dbReference type="KEGG" id="lxl:KDY119_03270"/>
<evidence type="ECO:0000256" key="14">
    <source>
        <dbReference type="SAM" id="MobiDB-lite"/>
    </source>
</evidence>
<evidence type="ECO:0000256" key="10">
    <source>
        <dbReference type="ARBA" id="ARBA00023112"/>
    </source>
</evidence>
<evidence type="ECO:0000256" key="4">
    <source>
        <dbReference type="ARBA" id="ARBA00022448"/>
    </source>
</evidence>
<feature type="transmembrane region" description="Helical" evidence="13">
    <location>
        <begin position="103"/>
        <end position="124"/>
    </location>
</feature>
<feature type="compositionally biased region" description="Basic and acidic residues" evidence="14">
    <location>
        <begin position="156"/>
        <end position="185"/>
    </location>
</feature>
<feature type="transmembrane region" description="Helical" evidence="13">
    <location>
        <begin position="273"/>
        <end position="298"/>
    </location>
</feature>
<dbReference type="GO" id="GO:0046583">
    <property type="term" value="F:monoatomic cation efflux transmembrane transporter activity"/>
    <property type="evidence" value="ECO:0007669"/>
    <property type="project" value="TreeGrafter"/>
</dbReference>
<keyword evidence="3" id="KW-0171">Cobalt transport</keyword>
<keyword evidence="12" id="KW-0170">Cobalt</keyword>
<dbReference type="GO" id="GO:0010045">
    <property type="term" value="P:response to nickel cation"/>
    <property type="evidence" value="ECO:0007669"/>
    <property type="project" value="TreeGrafter"/>
</dbReference>
<organism evidence="15 16">
    <name type="scientific">Luteimicrobium xylanilyticum</name>
    <dbReference type="NCBI Taxonomy" id="1133546"/>
    <lineage>
        <taxon>Bacteria</taxon>
        <taxon>Bacillati</taxon>
        <taxon>Actinomycetota</taxon>
        <taxon>Actinomycetes</taxon>
        <taxon>Micrococcales</taxon>
        <taxon>Luteimicrobium</taxon>
    </lineage>
</organism>
<evidence type="ECO:0000256" key="7">
    <source>
        <dbReference type="ARBA" id="ARBA00022692"/>
    </source>
</evidence>
<sequence>MTSSLLGWTPFGELGNTMLGFVTSPHFAPAALAFAFLAGAAHAVGPGHGKSLAAAYLVGSRGTVRDAAWLGGSVAVMHTVSVLVLAVLWTFFDLSGLVDLEDLTGALELVAGLTVVVVGVLLVVRARSAGTATSEGSLTHRHGPFGRAHTHVHPASGHESHHDGHDHTHEHGDHQHEHPRTHDHPATATRPVSRPTLVTLGAAGALTPSPSAFLVLVTGIFAGRSGLAIGLVLAFGVGLASVLFGVGMAALWGRSFVVAHARPTAALQTVARAVPFVTGAVIALAGGAISVLALGGILTPGAS</sequence>
<gene>
    <name evidence="15" type="ORF">KDY119_03270</name>
</gene>
<comment type="subcellular location">
    <subcellularLocation>
        <location evidence="2 13">Cell membrane</location>
        <topology evidence="2 13">Multi-pass membrane protein</topology>
    </subcellularLocation>
</comment>
<feature type="transmembrane region" description="Helical" evidence="13">
    <location>
        <begin position="197"/>
        <end position="221"/>
    </location>
</feature>
<feature type="region of interest" description="Disordered" evidence="14">
    <location>
        <begin position="133"/>
        <end position="191"/>
    </location>
</feature>
<name>A0A5P9QGZ3_9MICO</name>
<evidence type="ECO:0000313" key="15">
    <source>
        <dbReference type="EMBL" id="QFU99735.1"/>
    </source>
</evidence>
<comment type="similarity">
    <text evidence="13">Belongs to the NiCoT transporter (TC 2.A.52) family.</text>
</comment>
<evidence type="ECO:0000256" key="13">
    <source>
        <dbReference type="RuleBase" id="RU362101"/>
    </source>
</evidence>
<evidence type="ECO:0000256" key="6">
    <source>
        <dbReference type="ARBA" id="ARBA00022596"/>
    </source>
</evidence>
<evidence type="ECO:0000256" key="12">
    <source>
        <dbReference type="ARBA" id="ARBA00023285"/>
    </source>
</evidence>
<dbReference type="Pfam" id="PF03824">
    <property type="entry name" value="NicO"/>
    <property type="match status" value="1"/>
</dbReference>
<comment type="function">
    <text evidence="1">Efflux system for nickel and cobalt.</text>
</comment>
<keyword evidence="11 13" id="KW-0472">Membrane</keyword>
<evidence type="ECO:0000256" key="11">
    <source>
        <dbReference type="ARBA" id="ARBA00023136"/>
    </source>
</evidence>
<dbReference type="AlphaFoldDB" id="A0A5P9QGZ3"/>
<keyword evidence="10" id="KW-0921">Nickel transport</keyword>
<dbReference type="GO" id="GO:0006824">
    <property type="term" value="P:cobalt ion transport"/>
    <property type="evidence" value="ECO:0007669"/>
    <property type="project" value="UniProtKB-KW"/>
</dbReference>
<dbReference type="InterPro" id="IPR051224">
    <property type="entry name" value="NiCoT_RcnA"/>
</dbReference>
<dbReference type="Proteomes" id="UP000326702">
    <property type="component" value="Chromosome"/>
</dbReference>
<proteinExistence type="inferred from homology"/>
<dbReference type="EMBL" id="CP045529">
    <property type="protein sequence ID" value="QFU99735.1"/>
    <property type="molecule type" value="Genomic_DNA"/>
</dbReference>
<feature type="compositionally biased region" description="Basic residues" evidence="14">
    <location>
        <begin position="139"/>
        <end position="152"/>
    </location>
</feature>
<dbReference type="PANTHER" id="PTHR40659">
    <property type="entry name" value="NICKEL/COBALT EFFLUX SYSTEM RCNA"/>
    <property type="match status" value="1"/>
</dbReference>
<protein>
    <recommendedName>
        <fullName evidence="13">Nickel/cobalt efflux system</fullName>
    </recommendedName>
</protein>
<keyword evidence="8 13" id="KW-1133">Transmembrane helix</keyword>
<evidence type="ECO:0000256" key="2">
    <source>
        <dbReference type="ARBA" id="ARBA00004651"/>
    </source>
</evidence>
<accession>A0A5P9QGZ3</accession>
<evidence type="ECO:0000256" key="5">
    <source>
        <dbReference type="ARBA" id="ARBA00022475"/>
    </source>
</evidence>
<dbReference type="PANTHER" id="PTHR40659:SF1">
    <property type="entry name" value="NICKEL_COBALT EFFLUX SYSTEM RCNA"/>
    <property type="match status" value="1"/>
</dbReference>
<evidence type="ECO:0000256" key="1">
    <source>
        <dbReference type="ARBA" id="ARBA00002510"/>
    </source>
</evidence>
<keyword evidence="9" id="KW-0406">Ion transport</keyword>
<feature type="transmembrane region" description="Helical" evidence="13">
    <location>
        <begin position="227"/>
        <end position="252"/>
    </location>
</feature>
<dbReference type="InterPro" id="IPR011541">
    <property type="entry name" value="Ni/Co_transpt_high_affinity"/>
</dbReference>
<evidence type="ECO:0000256" key="9">
    <source>
        <dbReference type="ARBA" id="ARBA00023065"/>
    </source>
</evidence>
<evidence type="ECO:0000256" key="3">
    <source>
        <dbReference type="ARBA" id="ARBA00022426"/>
    </source>
</evidence>
<keyword evidence="7 13" id="KW-0812">Transmembrane</keyword>
<keyword evidence="4 13" id="KW-0813">Transport</keyword>
<evidence type="ECO:0000313" key="16">
    <source>
        <dbReference type="Proteomes" id="UP000326702"/>
    </source>
</evidence>
<feature type="transmembrane region" description="Helical" evidence="13">
    <location>
        <begin position="67"/>
        <end position="91"/>
    </location>
</feature>
<reference evidence="15 16" key="1">
    <citation type="submission" date="2019-10" db="EMBL/GenBank/DDBJ databases">
        <title>Genome sequence of Luteimicrobium xylanilyticum HY-24.</title>
        <authorList>
            <person name="Kim D.Y."/>
            <person name="Park H.-Y."/>
        </authorList>
    </citation>
    <scope>NUCLEOTIDE SEQUENCE [LARGE SCALE GENOMIC DNA]</scope>
    <source>
        <strain evidence="15 16">HY-24</strain>
    </source>
</reference>
<dbReference type="RefSeq" id="WP_227994397.1">
    <property type="nucleotide sequence ID" value="NZ_BAABIH010000016.1"/>
</dbReference>
<evidence type="ECO:0000256" key="8">
    <source>
        <dbReference type="ARBA" id="ARBA00022989"/>
    </source>
</evidence>
<dbReference type="GO" id="GO:0005886">
    <property type="term" value="C:plasma membrane"/>
    <property type="evidence" value="ECO:0007669"/>
    <property type="project" value="UniProtKB-SubCell"/>
</dbReference>
<keyword evidence="6" id="KW-0533">Nickel</keyword>